<evidence type="ECO:0000313" key="1">
    <source>
        <dbReference type="EMBL" id="OAC97546.1"/>
    </source>
</evidence>
<dbReference type="EMBL" id="AMYB01000019">
    <property type="protein sequence ID" value="OAC97546.1"/>
    <property type="molecule type" value="Genomic_DNA"/>
</dbReference>
<dbReference type="Proteomes" id="UP000077051">
    <property type="component" value="Unassembled WGS sequence"/>
</dbReference>
<keyword evidence="2" id="KW-1185">Reference proteome</keyword>
<dbReference type="AlphaFoldDB" id="A0A162Y5E6"/>
<organism evidence="1 2">
    <name type="scientific">Mucor lusitanicus CBS 277.49</name>
    <dbReference type="NCBI Taxonomy" id="747725"/>
    <lineage>
        <taxon>Eukaryota</taxon>
        <taxon>Fungi</taxon>
        <taxon>Fungi incertae sedis</taxon>
        <taxon>Mucoromycota</taxon>
        <taxon>Mucoromycotina</taxon>
        <taxon>Mucoromycetes</taxon>
        <taxon>Mucorales</taxon>
        <taxon>Mucorineae</taxon>
        <taxon>Mucoraceae</taxon>
        <taxon>Mucor</taxon>
    </lineage>
</organism>
<protein>
    <submittedName>
        <fullName evidence="1">Uncharacterized protein</fullName>
    </submittedName>
</protein>
<evidence type="ECO:0000313" key="2">
    <source>
        <dbReference type="Proteomes" id="UP000077051"/>
    </source>
</evidence>
<sequence length="69" mass="7595">MLPTKELHTTAVLDSQYATNKGVAHHSSVGFSILRKQGKRSRKERGAETRAYMLPTKGLHTTAVLDSQS</sequence>
<comment type="caution">
    <text evidence="1">The sequence shown here is derived from an EMBL/GenBank/DDBJ whole genome shotgun (WGS) entry which is preliminary data.</text>
</comment>
<name>A0A162Y5E6_MUCCL</name>
<gene>
    <name evidence="1" type="ORF">MUCCIDRAFT_157611</name>
</gene>
<reference evidence="1 2" key="1">
    <citation type="submission" date="2015-06" db="EMBL/GenBank/DDBJ databases">
        <title>Expansion of signal transduction pathways in fungi by whole-genome duplication.</title>
        <authorList>
            <consortium name="DOE Joint Genome Institute"/>
            <person name="Corrochano L.M."/>
            <person name="Kuo A."/>
            <person name="Marcet-Houben M."/>
            <person name="Polaino S."/>
            <person name="Salamov A."/>
            <person name="Villalobos J.M."/>
            <person name="Alvarez M.I."/>
            <person name="Avalos J."/>
            <person name="Benito E.P."/>
            <person name="Benoit I."/>
            <person name="Burger G."/>
            <person name="Camino L.P."/>
            <person name="Canovas D."/>
            <person name="Cerda-Olmedo E."/>
            <person name="Cheng J.-F."/>
            <person name="Dominguez A."/>
            <person name="Elias M."/>
            <person name="Eslava A.P."/>
            <person name="Glaser F."/>
            <person name="Grimwood J."/>
            <person name="Gutierrez G."/>
            <person name="Heitman J."/>
            <person name="Henrissat B."/>
            <person name="Iturriaga E.A."/>
            <person name="Lang B.F."/>
            <person name="Lavin J.L."/>
            <person name="Lee S."/>
            <person name="Li W."/>
            <person name="Lindquist E."/>
            <person name="Lopez-Garcia S."/>
            <person name="Luque E.M."/>
            <person name="Marcos A.T."/>
            <person name="Martin J."/>
            <person name="Mccluskey K."/>
            <person name="Medina H.R."/>
            <person name="Miralles-Duran A."/>
            <person name="Miyazaki A."/>
            <person name="Munoz-Torres E."/>
            <person name="Oguiza J.A."/>
            <person name="Ohm R."/>
            <person name="Olmedo M."/>
            <person name="Orejas M."/>
            <person name="Ortiz-Castellanos L."/>
            <person name="Pisabarro A.G."/>
            <person name="Rodriguez-Romero J."/>
            <person name="Ruiz-Herrera J."/>
            <person name="Ruiz-Vazquez R."/>
            <person name="Sanz C."/>
            <person name="Schackwitz W."/>
            <person name="Schmutz J."/>
            <person name="Shahriari M."/>
            <person name="Shelest E."/>
            <person name="Silva-Franco F."/>
            <person name="Soanes D."/>
            <person name="Syed K."/>
            <person name="Tagua V.G."/>
            <person name="Talbot N.J."/>
            <person name="Thon M."/>
            <person name="De Vries R.P."/>
            <person name="Wiebenga A."/>
            <person name="Yadav J.S."/>
            <person name="Braun E.L."/>
            <person name="Baker S."/>
            <person name="Garre V."/>
            <person name="Horwitz B."/>
            <person name="Torres-Martinez S."/>
            <person name="Idnurm A."/>
            <person name="Herrera-Estrella A."/>
            <person name="Gabaldon T."/>
            <person name="Grigoriev I.V."/>
        </authorList>
    </citation>
    <scope>NUCLEOTIDE SEQUENCE [LARGE SCALE GENOMIC DNA]</scope>
    <source>
        <strain evidence="1 2">CBS 277.49</strain>
    </source>
</reference>
<accession>A0A162Y5E6</accession>
<dbReference type="VEuPathDB" id="FungiDB:MUCCIDRAFT_157611"/>
<proteinExistence type="predicted"/>